<feature type="transmembrane region" description="Helical" evidence="1">
    <location>
        <begin position="295"/>
        <end position="313"/>
    </location>
</feature>
<sequence length="435" mass="48133">MESNATWMLVGNALVLAYLVSTATPMLFRVTLLGLALFFSITAYQQTPPQPSLTAANFFCNPVALMWVAAFLAVLETIHFTQNIRSKLSPRGTAFLLAGLGLLGYLVLLPTVETIWNSTQETPSSYTLEEPTAMEHLRIRSSKVVIFAIFAAAGACFGSFLNVVADSAPRGRSIAFRDSACPQCGTKIRRIDNIPIISYLNLKGQCRDCHTPIPARYFLVELTTMFLFASLFLYELVTGAANVPSFPHYSYTGIVWIILYTKWPVVGIYLFHCLVFCFILTLALMETDRLRCPTWLATVMLLTTISIALATPHCVPVTIFEQTSIPANRMPQFFTPVATVIAGAFAGWGISTLASFAQVRSNQPRTSTTLAALLIGVALGWQATLTIGAIWIGMAWTSRFIGGRKLRPRWLTPTMLLFLAVMLHHPAWNWLTSQW</sequence>
<feature type="transmembrane region" description="Helical" evidence="1">
    <location>
        <begin position="254"/>
        <end position="283"/>
    </location>
</feature>
<gene>
    <name evidence="3" type="ORF">RSSM_00565</name>
</gene>
<dbReference type="GO" id="GO:0004190">
    <property type="term" value="F:aspartic-type endopeptidase activity"/>
    <property type="evidence" value="ECO:0007669"/>
    <property type="project" value="TreeGrafter"/>
</dbReference>
<keyword evidence="4" id="KW-1185">Reference proteome</keyword>
<organism evidence="3 4">
    <name type="scientific">Rhodopirellula sallentina SM41</name>
    <dbReference type="NCBI Taxonomy" id="1263870"/>
    <lineage>
        <taxon>Bacteria</taxon>
        <taxon>Pseudomonadati</taxon>
        <taxon>Planctomycetota</taxon>
        <taxon>Planctomycetia</taxon>
        <taxon>Pirellulales</taxon>
        <taxon>Pirellulaceae</taxon>
        <taxon>Rhodopirellula</taxon>
    </lineage>
</organism>
<comment type="caution">
    <text evidence="3">The sequence shown here is derived from an EMBL/GenBank/DDBJ whole genome shotgun (WGS) entry which is preliminary data.</text>
</comment>
<dbReference type="PATRIC" id="fig|1263870.3.peg.621"/>
<evidence type="ECO:0000313" key="4">
    <source>
        <dbReference type="Proteomes" id="UP000011885"/>
    </source>
</evidence>
<feature type="transmembrane region" description="Helical" evidence="1">
    <location>
        <begin position="333"/>
        <end position="357"/>
    </location>
</feature>
<feature type="domain" description="Prepilin peptidase A24 N-terminal" evidence="2">
    <location>
        <begin position="154"/>
        <end position="233"/>
    </location>
</feature>
<dbReference type="Proteomes" id="UP000011885">
    <property type="component" value="Unassembled WGS sequence"/>
</dbReference>
<dbReference type="InterPro" id="IPR050882">
    <property type="entry name" value="Prepilin_peptidase/N-MTase"/>
</dbReference>
<dbReference type="InterPro" id="IPR010627">
    <property type="entry name" value="Prepilin_pept_A24_N"/>
</dbReference>
<feature type="transmembrane region" description="Helical" evidence="1">
    <location>
        <begin position="414"/>
        <end position="431"/>
    </location>
</feature>
<dbReference type="Pfam" id="PF06750">
    <property type="entry name" value="A24_N_bact"/>
    <property type="match status" value="1"/>
</dbReference>
<keyword evidence="1" id="KW-1133">Transmembrane helix</keyword>
<dbReference type="EMBL" id="ANOH01000048">
    <property type="protein sequence ID" value="EMI58046.1"/>
    <property type="molecule type" value="Genomic_DNA"/>
</dbReference>
<evidence type="ECO:0000259" key="2">
    <source>
        <dbReference type="Pfam" id="PF06750"/>
    </source>
</evidence>
<accession>M5UJL5</accession>
<feature type="transmembrane region" description="Helical" evidence="1">
    <location>
        <begin position="369"/>
        <end position="394"/>
    </location>
</feature>
<feature type="transmembrane region" description="Helical" evidence="1">
    <location>
        <begin position="217"/>
        <end position="234"/>
    </location>
</feature>
<keyword evidence="1" id="KW-0472">Membrane</keyword>
<evidence type="ECO:0000313" key="3">
    <source>
        <dbReference type="EMBL" id="EMI58046.1"/>
    </source>
</evidence>
<dbReference type="PANTHER" id="PTHR30487">
    <property type="entry name" value="TYPE 4 PREPILIN-LIKE PROTEINS LEADER PEPTIDE-PROCESSING ENZYME"/>
    <property type="match status" value="1"/>
</dbReference>
<feature type="transmembrane region" description="Helical" evidence="1">
    <location>
        <begin position="53"/>
        <end position="75"/>
    </location>
</feature>
<keyword evidence="1" id="KW-0812">Transmembrane</keyword>
<feature type="transmembrane region" description="Helical" evidence="1">
    <location>
        <begin position="6"/>
        <end position="23"/>
    </location>
</feature>
<dbReference type="PANTHER" id="PTHR30487:SF0">
    <property type="entry name" value="PREPILIN LEADER PEPTIDASE_N-METHYLTRANSFERASE-RELATED"/>
    <property type="match status" value="1"/>
</dbReference>
<proteinExistence type="predicted"/>
<dbReference type="AlphaFoldDB" id="M5UJL5"/>
<reference evidence="3 4" key="1">
    <citation type="journal article" date="2013" name="Mar. Genomics">
        <title>Expression of sulfatases in Rhodopirellula baltica and the diversity of sulfatases in the genus Rhodopirellula.</title>
        <authorList>
            <person name="Wegner C.E."/>
            <person name="Richter-Heitmann T."/>
            <person name="Klindworth A."/>
            <person name="Klockow C."/>
            <person name="Richter M."/>
            <person name="Achstetter T."/>
            <person name="Glockner F.O."/>
            <person name="Harder J."/>
        </authorList>
    </citation>
    <scope>NUCLEOTIDE SEQUENCE [LARGE SCALE GENOMIC DNA]</scope>
    <source>
        <strain evidence="3 4">SM41</strain>
    </source>
</reference>
<feature type="transmembrane region" description="Helical" evidence="1">
    <location>
        <begin position="144"/>
        <end position="165"/>
    </location>
</feature>
<protein>
    <submittedName>
        <fullName evidence="3">Peptidase A24A domain protein</fullName>
    </submittedName>
</protein>
<dbReference type="GO" id="GO:0006465">
    <property type="term" value="P:signal peptide processing"/>
    <property type="evidence" value="ECO:0007669"/>
    <property type="project" value="TreeGrafter"/>
</dbReference>
<evidence type="ECO:0000256" key="1">
    <source>
        <dbReference type="SAM" id="Phobius"/>
    </source>
</evidence>
<feature type="transmembrane region" description="Helical" evidence="1">
    <location>
        <begin position="95"/>
        <end position="116"/>
    </location>
</feature>
<name>M5UJL5_9BACT</name>
<dbReference type="GO" id="GO:0005886">
    <property type="term" value="C:plasma membrane"/>
    <property type="evidence" value="ECO:0007669"/>
    <property type="project" value="TreeGrafter"/>
</dbReference>